<evidence type="ECO:0000313" key="3">
    <source>
        <dbReference type="Proteomes" id="UP001634394"/>
    </source>
</evidence>
<accession>A0ABD3X6A4</accession>
<gene>
    <name evidence="2" type="ORF">ACJMK2_032647</name>
</gene>
<dbReference type="InterPro" id="IPR050491">
    <property type="entry name" value="AmpC-like"/>
</dbReference>
<comment type="caution">
    <text evidence="2">The sequence shown here is derived from an EMBL/GenBank/DDBJ whole genome shotgun (WGS) entry which is preliminary data.</text>
</comment>
<dbReference type="EMBL" id="JBJQND010000004">
    <property type="protein sequence ID" value="KAL3880405.1"/>
    <property type="molecule type" value="Genomic_DNA"/>
</dbReference>
<keyword evidence="3" id="KW-1185">Reference proteome</keyword>
<name>A0ABD3X6A4_SINWO</name>
<evidence type="ECO:0000259" key="1">
    <source>
        <dbReference type="Pfam" id="PF00144"/>
    </source>
</evidence>
<reference evidence="2 3" key="1">
    <citation type="submission" date="2024-11" db="EMBL/GenBank/DDBJ databases">
        <title>Chromosome-level genome assembly of the freshwater bivalve Anodonta woodiana.</title>
        <authorList>
            <person name="Chen X."/>
        </authorList>
    </citation>
    <scope>NUCLEOTIDE SEQUENCE [LARGE SCALE GENOMIC DNA]</scope>
    <source>
        <strain evidence="2">MN2024</strain>
        <tissue evidence="2">Gills</tissue>
    </source>
</reference>
<dbReference type="InterPro" id="IPR001466">
    <property type="entry name" value="Beta-lactam-related"/>
</dbReference>
<evidence type="ECO:0000313" key="2">
    <source>
        <dbReference type="EMBL" id="KAL3880405.1"/>
    </source>
</evidence>
<dbReference type="InterPro" id="IPR012338">
    <property type="entry name" value="Beta-lactam/transpept-like"/>
</dbReference>
<organism evidence="2 3">
    <name type="scientific">Sinanodonta woodiana</name>
    <name type="common">Chinese pond mussel</name>
    <name type="synonym">Anodonta woodiana</name>
    <dbReference type="NCBI Taxonomy" id="1069815"/>
    <lineage>
        <taxon>Eukaryota</taxon>
        <taxon>Metazoa</taxon>
        <taxon>Spiralia</taxon>
        <taxon>Lophotrochozoa</taxon>
        <taxon>Mollusca</taxon>
        <taxon>Bivalvia</taxon>
        <taxon>Autobranchia</taxon>
        <taxon>Heteroconchia</taxon>
        <taxon>Palaeoheterodonta</taxon>
        <taxon>Unionida</taxon>
        <taxon>Unionoidea</taxon>
        <taxon>Unionidae</taxon>
        <taxon>Unioninae</taxon>
        <taxon>Sinanodonta</taxon>
    </lineage>
</organism>
<proteinExistence type="predicted"/>
<dbReference type="PANTHER" id="PTHR46825">
    <property type="entry name" value="D-ALANYL-D-ALANINE-CARBOXYPEPTIDASE/ENDOPEPTIDASE AMPH"/>
    <property type="match status" value="1"/>
</dbReference>
<protein>
    <recommendedName>
        <fullName evidence="1">Beta-lactamase-related domain-containing protein</fullName>
    </recommendedName>
</protein>
<dbReference type="Pfam" id="PF00144">
    <property type="entry name" value="Beta-lactamase"/>
    <property type="match status" value="1"/>
</dbReference>
<dbReference type="PANTHER" id="PTHR46825:SF15">
    <property type="entry name" value="BETA-LACTAMASE-RELATED DOMAIN-CONTAINING PROTEIN"/>
    <property type="match status" value="1"/>
</dbReference>
<sequence>MFSYSQGHRIRHSRDKKAELSSIDFSEFESFVQHVLSCRKVPGAGIAMVKDNRVLYTEGFGLADIKSRKKATRHTKFCIGSLTKAFTSTLLARLLSQKDNIDWDTPIKDILKENFRLSDDLRTKHVNLRDVLAHKVGIPENFHALLVGFSEDVTREDFVRRLQFIPATKWFRSKFFYSNYMYTLAGYVAEVIGGKNWETLVQESLLIPLRMHNTGFVDQLDNRNDLASPYVLLNGSLTEVDRQLTLSVHPAGPAGSIYSTPVDMSKWILFHLNRGNDPNGRSIVSEEWLNETYNVQMPQPVSSKDLYRPQFPIDKVVIGYNMGWATSVYRGFRKIWHSGGIVTYTSHLWLFPEKNIGVFVTFNGPLSDESSYAMEAIISRAADLLLEEEPWMNLTTACSFPSPWRQAKDPRLPCDEKAHKWNISRSHVDYIGVYGHLAFGNISVSTENEKELTLRFGRFGEMNIWPVSETRFHGRYTGSLWFITGSQDNVDPIEIDFVTSEAGDIDGLLFPVDFKSNKTLFERDLILNSDKKWHIRNSQFKKMKQFTRKLVNETRPITEKRIDVVKEILRLKVNEVMPMYFHLTVSEVF</sequence>
<feature type="domain" description="Beta-lactamase-related" evidence="1">
    <location>
        <begin position="30"/>
        <end position="370"/>
    </location>
</feature>
<dbReference type="SUPFAM" id="SSF56601">
    <property type="entry name" value="beta-lactamase/transpeptidase-like"/>
    <property type="match status" value="1"/>
</dbReference>
<dbReference type="AlphaFoldDB" id="A0ABD3X6A4"/>
<dbReference type="Proteomes" id="UP001634394">
    <property type="component" value="Unassembled WGS sequence"/>
</dbReference>
<dbReference type="Gene3D" id="3.40.710.10">
    <property type="entry name" value="DD-peptidase/beta-lactamase superfamily"/>
    <property type="match status" value="1"/>
</dbReference>